<keyword evidence="2" id="KW-0805">Transcription regulation</keyword>
<dbReference type="InterPro" id="IPR001789">
    <property type="entry name" value="Sig_transdc_resp-reg_receiver"/>
</dbReference>
<dbReference type="SMART" id="SM00448">
    <property type="entry name" value="REC"/>
    <property type="match status" value="1"/>
</dbReference>
<gene>
    <name evidence="8" type="ORF">M8A51_08075</name>
</gene>
<dbReference type="InterPro" id="IPR058245">
    <property type="entry name" value="NreC/VraR/RcsB-like_REC"/>
</dbReference>
<dbReference type="Gene3D" id="3.40.50.2300">
    <property type="match status" value="1"/>
</dbReference>
<evidence type="ECO:0000313" key="8">
    <source>
        <dbReference type="EMBL" id="MCM5679486.1"/>
    </source>
</evidence>
<keyword evidence="3" id="KW-0238">DNA-binding</keyword>
<dbReference type="CDD" id="cd06170">
    <property type="entry name" value="LuxR_C_like"/>
    <property type="match status" value="1"/>
</dbReference>
<dbReference type="RefSeq" id="WP_251777695.1">
    <property type="nucleotide sequence ID" value="NZ_JAMKFE010000004.1"/>
</dbReference>
<dbReference type="Proteomes" id="UP001165541">
    <property type="component" value="Unassembled WGS sequence"/>
</dbReference>
<dbReference type="PROSITE" id="PS00622">
    <property type="entry name" value="HTH_LUXR_1"/>
    <property type="match status" value="1"/>
</dbReference>
<feature type="domain" description="HTH luxR-type" evidence="6">
    <location>
        <begin position="148"/>
        <end position="213"/>
    </location>
</feature>
<dbReference type="Pfam" id="PF00072">
    <property type="entry name" value="Response_reg"/>
    <property type="match status" value="1"/>
</dbReference>
<protein>
    <submittedName>
        <fullName evidence="8">Response regulator transcription factor</fullName>
    </submittedName>
</protein>
<evidence type="ECO:0000256" key="2">
    <source>
        <dbReference type="ARBA" id="ARBA00023015"/>
    </source>
</evidence>
<accession>A0ABT0YMW3</accession>
<dbReference type="SUPFAM" id="SSF52172">
    <property type="entry name" value="CheY-like"/>
    <property type="match status" value="1"/>
</dbReference>
<sequence length="222" mass="24002">MQDILLVEDDVATRSRLQHLLSGRPGARVAAACSTLSDALDWLASHRPDVVLVDLGLPDGSGLDVIRFAAARHPGCDILVITVFGDAAHVVAAIEAGATGYLLKDSSLDHINEHLRYLRLGGSPLSPRVARLLIRRRSVAAPHGEPTPPPESQPLSDRELEVLTGIAKGFSYSEVAEALVISANTVRTHVRRIYEKLAVNSGSEAVYEYNRWRAARGHPPLC</sequence>
<keyword evidence="9" id="KW-1185">Reference proteome</keyword>
<dbReference type="CDD" id="cd17535">
    <property type="entry name" value="REC_NarL-like"/>
    <property type="match status" value="1"/>
</dbReference>
<dbReference type="InterPro" id="IPR016032">
    <property type="entry name" value="Sig_transdc_resp-reg_C-effctor"/>
</dbReference>
<organism evidence="8 9">
    <name type="scientific">Caldimonas mangrovi</name>
    <dbReference type="NCBI Taxonomy" id="2944811"/>
    <lineage>
        <taxon>Bacteria</taxon>
        <taxon>Pseudomonadati</taxon>
        <taxon>Pseudomonadota</taxon>
        <taxon>Betaproteobacteria</taxon>
        <taxon>Burkholderiales</taxon>
        <taxon>Sphaerotilaceae</taxon>
        <taxon>Caldimonas</taxon>
    </lineage>
</organism>
<keyword evidence="4" id="KW-0804">Transcription</keyword>
<evidence type="ECO:0000256" key="5">
    <source>
        <dbReference type="PROSITE-ProRule" id="PRU00169"/>
    </source>
</evidence>
<dbReference type="InterPro" id="IPR011006">
    <property type="entry name" value="CheY-like_superfamily"/>
</dbReference>
<keyword evidence="1 5" id="KW-0597">Phosphoprotein</keyword>
<dbReference type="SUPFAM" id="SSF46894">
    <property type="entry name" value="C-terminal effector domain of the bipartite response regulators"/>
    <property type="match status" value="1"/>
</dbReference>
<feature type="domain" description="Response regulatory" evidence="7">
    <location>
        <begin position="3"/>
        <end position="119"/>
    </location>
</feature>
<evidence type="ECO:0000256" key="4">
    <source>
        <dbReference type="ARBA" id="ARBA00023163"/>
    </source>
</evidence>
<name>A0ABT0YMW3_9BURK</name>
<dbReference type="PANTHER" id="PTHR43214:SF41">
    <property type="entry name" value="NITRATE_NITRITE RESPONSE REGULATOR PROTEIN NARP"/>
    <property type="match status" value="1"/>
</dbReference>
<dbReference type="PROSITE" id="PS50110">
    <property type="entry name" value="RESPONSE_REGULATORY"/>
    <property type="match status" value="1"/>
</dbReference>
<dbReference type="SMART" id="SM00421">
    <property type="entry name" value="HTH_LUXR"/>
    <property type="match status" value="1"/>
</dbReference>
<dbReference type="PANTHER" id="PTHR43214">
    <property type="entry name" value="TWO-COMPONENT RESPONSE REGULATOR"/>
    <property type="match status" value="1"/>
</dbReference>
<dbReference type="Pfam" id="PF00196">
    <property type="entry name" value="GerE"/>
    <property type="match status" value="1"/>
</dbReference>
<proteinExistence type="predicted"/>
<evidence type="ECO:0000313" key="9">
    <source>
        <dbReference type="Proteomes" id="UP001165541"/>
    </source>
</evidence>
<evidence type="ECO:0000259" key="6">
    <source>
        <dbReference type="PROSITE" id="PS50043"/>
    </source>
</evidence>
<dbReference type="PRINTS" id="PR00038">
    <property type="entry name" value="HTHLUXR"/>
</dbReference>
<evidence type="ECO:0000256" key="3">
    <source>
        <dbReference type="ARBA" id="ARBA00023125"/>
    </source>
</evidence>
<reference evidence="8" key="1">
    <citation type="submission" date="2022-05" db="EMBL/GenBank/DDBJ databases">
        <title>Schlegelella sp. nov., isolated from mangrove soil.</title>
        <authorList>
            <person name="Liu Y."/>
            <person name="Ge X."/>
            <person name="Liu W."/>
        </authorList>
    </citation>
    <scope>NUCLEOTIDE SEQUENCE</scope>
    <source>
        <strain evidence="8">S2-27</strain>
    </source>
</reference>
<dbReference type="InterPro" id="IPR039420">
    <property type="entry name" value="WalR-like"/>
</dbReference>
<evidence type="ECO:0000256" key="1">
    <source>
        <dbReference type="ARBA" id="ARBA00022553"/>
    </source>
</evidence>
<dbReference type="InterPro" id="IPR000792">
    <property type="entry name" value="Tscrpt_reg_LuxR_C"/>
</dbReference>
<comment type="caution">
    <text evidence="8">The sequence shown here is derived from an EMBL/GenBank/DDBJ whole genome shotgun (WGS) entry which is preliminary data.</text>
</comment>
<dbReference type="PROSITE" id="PS50043">
    <property type="entry name" value="HTH_LUXR_2"/>
    <property type="match status" value="1"/>
</dbReference>
<dbReference type="EMBL" id="JAMKFE010000004">
    <property type="protein sequence ID" value="MCM5679486.1"/>
    <property type="molecule type" value="Genomic_DNA"/>
</dbReference>
<feature type="modified residue" description="4-aspartylphosphate" evidence="5">
    <location>
        <position position="54"/>
    </location>
</feature>
<evidence type="ECO:0000259" key="7">
    <source>
        <dbReference type="PROSITE" id="PS50110"/>
    </source>
</evidence>